<dbReference type="PROSITE" id="PS50297">
    <property type="entry name" value="ANK_REP_REGION"/>
    <property type="match status" value="4"/>
</dbReference>
<dbReference type="PROSITE" id="PS50088">
    <property type="entry name" value="ANK_REPEAT"/>
    <property type="match status" value="4"/>
</dbReference>
<feature type="repeat" description="ANK" evidence="17">
    <location>
        <begin position="172"/>
        <end position="204"/>
    </location>
</feature>
<feature type="repeat" description="ANK" evidence="17">
    <location>
        <begin position="205"/>
        <end position="237"/>
    </location>
</feature>
<dbReference type="InterPro" id="IPR002110">
    <property type="entry name" value="Ankyrin_rpt"/>
</dbReference>
<dbReference type="Gene3D" id="1.25.40.20">
    <property type="entry name" value="Ankyrin repeat-containing domain"/>
    <property type="match status" value="1"/>
</dbReference>
<dbReference type="AlphaFoldDB" id="A0A6G1G615"/>
<dbReference type="Pfam" id="PF12796">
    <property type="entry name" value="Ank_2"/>
    <property type="match status" value="2"/>
</dbReference>
<feature type="transmembrane region" description="Helical" evidence="19">
    <location>
        <begin position="474"/>
        <end position="493"/>
    </location>
</feature>
<feature type="repeat" description="ANK" evidence="17">
    <location>
        <begin position="106"/>
        <end position="138"/>
    </location>
</feature>
<dbReference type="InterPro" id="IPR036770">
    <property type="entry name" value="Ankyrin_rpt-contain_sf"/>
</dbReference>
<evidence type="ECO:0000256" key="18">
    <source>
        <dbReference type="SAM" id="MobiDB-lite"/>
    </source>
</evidence>
<dbReference type="SUPFAM" id="SSF52540">
    <property type="entry name" value="P-loop containing nucleoside triphosphate hydrolases"/>
    <property type="match status" value="1"/>
</dbReference>
<dbReference type="PROSITE" id="PS50216">
    <property type="entry name" value="DHHC"/>
    <property type="match status" value="1"/>
</dbReference>
<evidence type="ECO:0000256" key="11">
    <source>
        <dbReference type="ARBA" id="ARBA00023136"/>
    </source>
</evidence>
<dbReference type="GO" id="GO:0031901">
    <property type="term" value="C:early endosome membrane"/>
    <property type="evidence" value="ECO:0007669"/>
    <property type="project" value="UniProtKB-SubCell"/>
</dbReference>
<dbReference type="InterPro" id="IPR005654">
    <property type="entry name" value="ATPase_AFG1-like"/>
</dbReference>
<evidence type="ECO:0000313" key="22">
    <source>
        <dbReference type="Proteomes" id="UP000504638"/>
    </source>
</evidence>
<evidence type="ECO:0000256" key="15">
    <source>
        <dbReference type="ARBA" id="ARBA00031920"/>
    </source>
</evidence>
<feature type="domain" description="Palmitoyltransferase DHHC" evidence="20">
    <location>
        <begin position="425"/>
        <end position="560"/>
    </location>
</feature>
<feature type="repeat" description="ANK" evidence="17">
    <location>
        <begin position="72"/>
        <end position="104"/>
    </location>
</feature>
<feature type="region of interest" description="Disordered" evidence="18">
    <location>
        <begin position="1"/>
        <end position="23"/>
    </location>
</feature>
<dbReference type="RefSeq" id="XP_033535115.1">
    <property type="nucleotide sequence ID" value="XM_033676275.1"/>
</dbReference>
<comment type="similarity">
    <text evidence="4">Belongs to the AFG1 ATPase family.</text>
</comment>
<dbReference type="EMBL" id="ML975155">
    <property type="protein sequence ID" value="KAF1813484.1"/>
    <property type="molecule type" value="Genomic_DNA"/>
</dbReference>
<keyword evidence="22" id="KW-1185">Reference proteome</keyword>
<evidence type="ECO:0000313" key="21">
    <source>
        <dbReference type="EMBL" id="KAF1813484.1"/>
    </source>
</evidence>
<keyword evidence="9" id="KW-0067">ATP-binding</keyword>
<keyword evidence="11 19" id="KW-0472">Membrane</keyword>
<evidence type="ECO:0000259" key="20">
    <source>
        <dbReference type="Pfam" id="PF01529"/>
    </source>
</evidence>
<organism evidence="21">
    <name type="scientific">Eremomyces bilateralis CBS 781.70</name>
    <dbReference type="NCBI Taxonomy" id="1392243"/>
    <lineage>
        <taxon>Eukaryota</taxon>
        <taxon>Fungi</taxon>
        <taxon>Dikarya</taxon>
        <taxon>Ascomycota</taxon>
        <taxon>Pezizomycotina</taxon>
        <taxon>Dothideomycetes</taxon>
        <taxon>Dothideomycetes incertae sedis</taxon>
        <taxon>Eremomycetales</taxon>
        <taxon>Eremomycetaceae</taxon>
        <taxon>Eremomyces</taxon>
    </lineage>
</organism>
<feature type="transmembrane region" description="Helical" evidence="19">
    <location>
        <begin position="284"/>
        <end position="303"/>
    </location>
</feature>
<comment type="catalytic activity">
    <reaction evidence="16">
        <text>L-cysteinyl-[protein] + hexadecanoyl-CoA = S-hexadecanoyl-L-cysteinyl-[protein] + CoA</text>
        <dbReference type="Rhea" id="RHEA:36683"/>
        <dbReference type="Rhea" id="RHEA-COMP:10131"/>
        <dbReference type="Rhea" id="RHEA-COMP:11032"/>
        <dbReference type="ChEBI" id="CHEBI:29950"/>
        <dbReference type="ChEBI" id="CHEBI:57287"/>
        <dbReference type="ChEBI" id="CHEBI:57379"/>
        <dbReference type="ChEBI" id="CHEBI:74151"/>
        <dbReference type="EC" id="2.3.1.225"/>
    </reaction>
</comment>
<dbReference type="Pfam" id="PF01529">
    <property type="entry name" value="DHHC"/>
    <property type="match status" value="1"/>
</dbReference>
<feature type="transmembrane region" description="Helical" evidence="19">
    <location>
        <begin position="376"/>
        <end position="393"/>
    </location>
</feature>
<feature type="compositionally biased region" description="Low complexity" evidence="18">
    <location>
        <begin position="7"/>
        <end position="23"/>
    </location>
</feature>
<keyword evidence="12" id="KW-0564">Palmitate</keyword>
<evidence type="ECO:0000256" key="16">
    <source>
        <dbReference type="ARBA" id="ARBA00048048"/>
    </source>
</evidence>
<evidence type="ECO:0000256" key="5">
    <source>
        <dbReference type="ARBA" id="ARBA00016875"/>
    </source>
</evidence>
<dbReference type="GO" id="GO:0019706">
    <property type="term" value="F:protein-cysteine S-palmitoyltransferase activity"/>
    <property type="evidence" value="ECO:0007669"/>
    <property type="project" value="UniProtKB-EC"/>
</dbReference>
<evidence type="ECO:0000256" key="10">
    <source>
        <dbReference type="ARBA" id="ARBA00022989"/>
    </source>
</evidence>
<dbReference type="SUPFAM" id="SSF48403">
    <property type="entry name" value="Ankyrin repeat"/>
    <property type="match status" value="1"/>
</dbReference>
<evidence type="ECO:0000256" key="17">
    <source>
        <dbReference type="PROSITE-ProRule" id="PRU00023"/>
    </source>
</evidence>
<feature type="transmembrane region" description="Helical" evidence="19">
    <location>
        <begin position="346"/>
        <end position="364"/>
    </location>
</feature>
<reference evidence="21 23" key="1">
    <citation type="submission" date="2020-01" db="EMBL/GenBank/DDBJ databases">
        <authorList>
            <consortium name="DOE Joint Genome Institute"/>
            <person name="Haridas S."/>
            <person name="Albert R."/>
            <person name="Binder M."/>
            <person name="Bloem J."/>
            <person name="Labutti K."/>
            <person name="Salamov A."/>
            <person name="Andreopoulos B."/>
            <person name="Baker S.E."/>
            <person name="Barry K."/>
            <person name="Bills G."/>
            <person name="Bluhm B.H."/>
            <person name="Cannon C."/>
            <person name="Castanera R."/>
            <person name="Culley D.E."/>
            <person name="Daum C."/>
            <person name="Ezra D."/>
            <person name="Gonzalez J.B."/>
            <person name="Henrissat B."/>
            <person name="Kuo A."/>
            <person name="Liang C."/>
            <person name="Lipzen A."/>
            <person name="Lutzoni F."/>
            <person name="Magnuson J."/>
            <person name="Mondo S."/>
            <person name="Nolan M."/>
            <person name="Ohm R."/>
            <person name="Pangilinan J."/>
            <person name="Park H.-J."/>
            <person name="Ramirez L."/>
            <person name="Alfaro M."/>
            <person name="Sun H."/>
            <person name="Tritt A."/>
            <person name="Yoshinaga Y."/>
            <person name="Zwiers L.-H."/>
            <person name="Turgeon B.G."/>
            <person name="Goodwin S.B."/>
            <person name="Spatafora J.W."/>
            <person name="Crous P.W."/>
            <person name="Grigoriev I.V."/>
        </authorList>
    </citation>
    <scope>NUCLEOTIDE SEQUENCE</scope>
    <source>
        <strain evidence="21 23">CBS 781.70</strain>
    </source>
</reference>
<evidence type="ECO:0000256" key="14">
    <source>
        <dbReference type="ARBA" id="ARBA00030960"/>
    </source>
</evidence>
<dbReference type="Gene3D" id="3.40.50.300">
    <property type="entry name" value="P-loop containing nucleotide triphosphate hydrolases"/>
    <property type="match status" value="1"/>
</dbReference>
<dbReference type="InterPro" id="IPR001594">
    <property type="entry name" value="Palmitoyltrfase_DHHC"/>
</dbReference>
<keyword evidence="17" id="KW-0040">ANK repeat</keyword>
<evidence type="ECO:0000256" key="7">
    <source>
        <dbReference type="ARBA" id="ARBA00022692"/>
    </source>
</evidence>
<dbReference type="GO" id="GO:0005739">
    <property type="term" value="C:mitochondrion"/>
    <property type="evidence" value="ECO:0007669"/>
    <property type="project" value="TreeGrafter"/>
</dbReference>
<protein>
    <recommendedName>
        <fullName evidence="5">Palmitoyltransferase AKR1</fullName>
    </recommendedName>
    <alternativeName>
        <fullName evidence="14 15">Ankyrin repeat-containing protein AKR1</fullName>
    </alternativeName>
    <alternativeName>
        <fullName evidence="6">Palmitoyltransferase akr1</fullName>
    </alternativeName>
</protein>
<dbReference type="SMART" id="SM00248">
    <property type="entry name" value="ANK"/>
    <property type="match status" value="5"/>
</dbReference>
<name>A0A6G1G615_9PEZI</name>
<keyword evidence="8" id="KW-0547">Nucleotide-binding</keyword>
<comment type="similarity">
    <text evidence="3">Belongs to the DHHC palmitoyltransferase family. AKR/ZDHHC17 subfamily.</text>
</comment>
<dbReference type="GO" id="GO:0016887">
    <property type="term" value="F:ATP hydrolysis activity"/>
    <property type="evidence" value="ECO:0007669"/>
    <property type="project" value="InterPro"/>
</dbReference>
<evidence type="ECO:0000256" key="9">
    <source>
        <dbReference type="ARBA" id="ARBA00022840"/>
    </source>
</evidence>
<evidence type="ECO:0000256" key="1">
    <source>
        <dbReference type="ARBA" id="ARBA00002100"/>
    </source>
</evidence>
<dbReference type="PANTHER" id="PTHR12169">
    <property type="entry name" value="ATPASE N2B"/>
    <property type="match status" value="1"/>
</dbReference>
<evidence type="ECO:0000256" key="2">
    <source>
        <dbReference type="ARBA" id="ARBA00004520"/>
    </source>
</evidence>
<reference evidence="23" key="2">
    <citation type="submission" date="2020-04" db="EMBL/GenBank/DDBJ databases">
        <authorList>
            <consortium name="NCBI Genome Project"/>
        </authorList>
    </citation>
    <scope>NUCLEOTIDE SEQUENCE</scope>
    <source>
        <strain evidence="23">CBS 781.70</strain>
    </source>
</reference>
<dbReference type="GeneID" id="54416845"/>
<evidence type="ECO:0000256" key="12">
    <source>
        <dbReference type="ARBA" id="ARBA00023139"/>
    </source>
</evidence>
<dbReference type="Proteomes" id="UP000504638">
    <property type="component" value="Unplaced"/>
</dbReference>
<dbReference type="NCBIfam" id="NF040713">
    <property type="entry name" value="ZapE"/>
    <property type="match status" value="1"/>
</dbReference>
<evidence type="ECO:0000256" key="13">
    <source>
        <dbReference type="ARBA" id="ARBA00023288"/>
    </source>
</evidence>
<evidence type="ECO:0000256" key="19">
    <source>
        <dbReference type="SAM" id="Phobius"/>
    </source>
</evidence>
<keyword evidence="7 19" id="KW-0812">Transmembrane</keyword>
<dbReference type="PANTHER" id="PTHR12169:SF6">
    <property type="entry name" value="AFG1-LIKE ATPASE"/>
    <property type="match status" value="1"/>
</dbReference>
<evidence type="ECO:0000256" key="6">
    <source>
        <dbReference type="ARBA" id="ARBA00017919"/>
    </source>
</evidence>
<evidence type="ECO:0000313" key="23">
    <source>
        <dbReference type="RefSeq" id="XP_033535115.1"/>
    </source>
</evidence>
<dbReference type="InterPro" id="IPR027417">
    <property type="entry name" value="P-loop_NTPase"/>
</dbReference>
<evidence type="ECO:0000256" key="3">
    <source>
        <dbReference type="ARBA" id="ARBA00010104"/>
    </source>
</evidence>
<proteinExistence type="inferred from homology"/>
<dbReference type="GO" id="GO:0006515">
    <property type="term" value="P:protein quality control for misfolded or incompletely synthesized proteins"/>
    <property type="evidence" value="ECO:0007669"/>
    <property type="project" value="TreeGrafter"/>
</dbReference>
<dbReference type="GO" id="GO:0005524">
    <property type="term" value="F:ATP binding"/>
    <property type="evidence" value="ECO:0007669"/>
    <property type="project" value="UniProtKB-KW"/>
</dbReference>
<keyword evidence="13" id="KW-0449">Lipoprotein</keyword>
<dbReference type="OrthoDB" id="6781668at2759"/>
<evidence type="ECO:0000256" key="8">
    <source>
        <dbReference type="ARBA" id="ARBA00022741"/>
    </source>
</evidence>
<gene>
    <name evidence="21 23" type="ORF">P152DRAFT_394880</name>
</gene>
<accession>A0A6G1G615</accession>
<sequence>MPSGSSPAPTQAQADDPANDQNGNLELKEMLSTKPLLPVEEDLMQLARLGEVGAIQKLFDTGKFDATYSDEEGITALHWAAINNRLPLCHFLLQAGASVNVKGGEADATPAHWAAKKCAYYVVNLLLEHGADPLLTDDQGFNLLHWAALDGNVFQLLLLLHQDIPIDIQDSQGHTSLMWAAYKGFPACVGLLLRWGANIFARDDQGFTALHWALVSRSSLAVQKLLEYGADRFAENNDGKTPAVVAKEMGIEKIWHDALDTAGFHPDGSARDFKLSFVKDRRTFFWRGLFVWPGVILFFSFLILSHFVIYLSIPLAVLVAFGLQWLARTSLRWAPSDMKSLHKTPFLAGVFAGSLFWVGVRYLTHILPWTYSKFPFLNIIFTTLFILCGYFYFSAMLRDPGFVPKPDSRNKQREIIDDLLKVFKFDEQHFCVHCMVRRPLRSKHCKICKRCVAREDHHCPWVDNCVGVNNHRHFLLFVVTLQFGVITLAWLLLKYLEVLPDVTAVECTIVSAEICTILNKDPFTTVAVAWCTFQLIWVTMLLIVQLLQVARAMTTYESMRGFEHDRSVGDTLTTFMTTGATSAGQAAVSATGPGSGSSTDGHHHHHHKNHGFFSQWKKLFGLDAFMATAVNSNPAEIEAKQEGNPYTRGIVTNCKDFWCTPTAPYGPIEEYDERVASGRLRNDDHQRAIIGHLEDLHEMLRSYTPPKVVHPTIESLQPPKKTLFGSLFGGGEDDKAKARVEISPDIPKGVYMFGDVGSGKTMLMDLFYETIPPNIKQKTRIHFHNFMQEVHKEMHKMKMEHGNDIDGIPFVAANIAEKSSVLCFDEFQCTDVADAMILRRLLESLMAHGVVLVTTSNRHPDDLYKNGIQRESFVPAINLMKDRLRVINLDSSTDYRKIPRPPSGVYHHPLDKAAQSHANKWFEFLGDFKNDPPHPATHMVWGREIHVPKASGKAAMFTFKEIIGRATGAADYLELMRSYEAFIITEVPGMTHRSRDLARRFIIFIDAIYESRAKLVMTTSVPLTELFLSKNELDDAVHAGQAKGEIPDADVHHDVSDVMRSLMDDLGMNMSMLKNSSIFTGDEERFAFARALSRLVEMGSQDWVERGMGLEKMGGKQEMESWQRVRSRWREDSL</sequence>
<reference evidence="23" key="3">
    <citation type="submission" date="2025-04" db="UniProtKB">
        <authorList>
            <consortium name="RefSeq"/>
        </authorList>
    </citation>
    <scope>IDENTIFICATION</scope>
    <source>
        <strain evidence="23">CBS 781.70</strain>
    </source>
</reference>
<keyword evidence="10 19" id="KW-1133">Transmembrane helix</keyword>
<evidence type="ECO:0000256" key="4">
    <source>
        <dbReference type="ARBA" id="ARBA00010322"/>
    </source>
</evidence>
<comment type="subcellular location">
    <subcellularLocation>
        <location evidence="2">Early endosome membrane</location>
        <topology evidence="2">Multi-pass membrane protein</topology>
    </subcellularLocation>
</comment>
<dbReference type="Pfam" id="PF03969">
    <property type="entry name" value="AFG1_ATPase"/>
    <property type="match status" value="1"/>
</dbReference>
<feature type="transmembrane region" description="Helical" evidence="19">
    <location>
        <begin position="527"/>
        <end position="550"/>
    </location>
</feature>
<comment type="function">
    <text evidence="1">Palmitoyltransferase specific for casein kinase 1.</text>
</comment>
<feature type="transmembrane region" description="Helical" evidence="19">
    <location>
        <begin position="309"/>
        <end position="326"/>
    </location>
</feature>
<feature type="region of interest" description="Disordered" evidence="18">
    <location>
        <begin position="586"/>
        <end position="609"/>
    </location>
</feature>